<reference evidence="2" key="1">
    <citation type="submission" date="2012-07" db="EMBL/GenBank/DDBJ databases">
        <title>Genome of the Chinese tree shrew, a rising model animal genetically related to primates.</title>
        <authorList>
            <person name="Zhang G."/>
            <person name="Fan Y."/>
            <person name="Yao Y."/>
            <person name="Huang Z."/>
        </authorList>
    </citation>
    <scope>NUCLEOTIDE SEQUENCE [LARGE SCALE GENOMIC DNA]</scope>
</reference>
<evidence type="ECO:0000313" key="1">
    <source>
        <dbReference type="EMBL" id="ELW71332.1"/>
    </source>
</evidence>
<reference evidence="2" key="2">
    <citation type="journal article" date="2013" name="Nat. Commun.">
        <title>Genome of the Chinese tree shrew.</title>
        <authorList>
            <person name="Fan Y."/>
            <person name="Huang Z.Y."/>
            <person name="Cao C.C."/>
            <person name="Chen C.S."/>
            <person name="Chen Y.X."/>
            <person name="Fan D.D."/>
            <person name="He J."/>
            <person name="Hou H.L."/>
            <person name="Hu L."/>
            <person name="Hu X.T."/>
            <person name="Jiang X.T."/>
            <person name="Lai R."/>
            <person name="Lang Y.S."/>
            <person name="Liang B."/>
            <person name="Liao S.G."/>
            <person name="Mu D."/>
            <person name="Ma Y.Y."/>
            <person name="Niu Y.Y."/>
            <person name="Sun X.Q."/>
            <person name="Xia J.Q."/>
            <person name="Xiao J."/>
            <person name="Xiong Z.Q."/>
            <person name="Xu L."/>
            <person name="Yang L."/>
            <person name="Zhang Y."/>
            <person name="Zhao W."/>
            <person name="Zhao X.D."/>
            <person name="Zheng Y.T."/>
            <person name="Zhou J.M."/>
            <person name="Zhu Y.B."/>
            <person name="Zhang G.J."/>
            <person name="Wang J."/>
            <person name="Yao Y.G."/>
        </authorList>
    </citation>
    <scope>NUCLEOTIDE SEQUENCE [LARGE SCALE GENOMIC DNA]</scope>
</reference>
<dbReference type="InParanoid" id="L9LC48"/>
<organism evidence="1 2">
    <name type="scientific">Tupaia chinensis</name>
    <name type="common">Chinese tree shrew</name>
    <name type="synonym">Tupaia belangeri chinensis</name>
    <dbReference type="NCBI Taxonomy" id="246437"/>
    <lineage>
        <taxon>Eukaryota</taxon>
        <taxon>Metazoa</taxon>
        <taxon>Chordata</taxon>
        <taxon>Craniata</taxon>
        <taxon>Vertebrata</taxon>
        <taxon>Euteleostomi</taxon>
        <taxon>Mammalia</taxon>
        <taxon>Eutheria</taxon>
        <taxon>Euarchontoglires</taxon>
        <taxon>Scandentia</taxon>
        <taxon>Tupaiidae</taxon>
        <taxon>Tupaia</taxon>
    </lineage>
</organism>
<evidence type="ECO:0000313" key="2">
    <source>
        <dbReference type="Proteomes" id="UP000011518"/>
    </source>
</evidence>
<dbReference type="EMBL" id="KB320468">
    <property type="protein sequence ID" value="ELW71332.1"/>
    <property type="molecule type" value="Genomic_DNA"/>
</dbReference>
<accession>L9LC48</accession>
<sequence>MSLINLINATEKSCSHQVFDLKSRVSACTGTFQNALKGSGASRMKEELGEVSFTHCLPLSGASPEHSDVVTKALCGSHALY</sequence>
<keyword evidence="2" id="KW-1185">Reference proteome</keyword>
<proteinExistence type="predicted"/>
<dbReference type="Proteomes" id="UP000011518">
    <property type="component" value="Unassembled WGS sequence"/>
</dbReference>
<dbReference type="AlphaFoldDB" id="L9LC48"/>
<name>L9LC48_TUPCH</name>
<gene>
    <name evidence="1" type="ORF">TREES_T100000172</name>
</gene>
<protein>
    <submittedName>
        <fullName evidence="1">Uncharacterized protein</fullName>
    </submittedName>
</protein>